<dbReference type="Pfam" id="PF01297">
    <property type="entry name" value="ZnuA"/>
    <property type="match status" value="1"/>
</dbReference>
<keyword evidence="4" id="KW-1185">Reference proteome</keyword>
<organism evidence="3 4">
    <name type="scientific">Jeotgalibacillus haloalkalitolerans</name>
    <dbReference type="NCBI Taxonomy" id="3104292"/>
    <lineage>
        <taxon>Bacteria</taxon>
        <taxon>Bacillati</taxon>
        <taxon>Bacillota</taxon>
        <taxon>Bacilli</taxon>
        <taxon>Bacillales</taxon>
        <taxon>Caryophanaceae</taxon>
        <taxon>Jeotgalibacillus</taxon>
    </lineage>
</organism>
<feature type="chain" id="PRO_5046747400" evidence="2">
    <location>
        <begin position="27"/>
        <end position="394"/>
    </location>
</feature>
<dbReference type="PROSITE" id="PS51257">
    <property type="entry name" value="PROKAR_LIPOPROTEIN"/>
    <property type="match status" value="1"/>
</dbReference>
<dbReference type="SUPFAM" id="SSF53807">
    <property type="entry name" value="Helical backbone' metal receptor"/>
    <property type="match status" value="1"/>
</dbReference>
<feature type="signal peptide" evidence="2">
    <location>
        <begin position="1"/>
        <end position="26"/>
    </location>
</feature>
<dbReference type="EMBL" id="JAXQNN010000002">
    <property type="protein sequence ID" value="MDZ5712558.1"/>
    <property type="molecule type" value="Genomic_DNA"/>
</dbReference>
<reference evidence="3 4" key="1">
    <citation type="submission" date="2023-12" db="EMBL/GenBank/DDBJ databases">
        <title>Jeotgalibacillus haloalkaliphilus sp. nov., a novel salt-tolerant bacteria, isolated from the estuary of the Fenhe River into the Yellow River.</title>
        <authorList>
            <person name="Li Y."/>
        </authorList>
    </citation>
    <scope>NUCLEOTIDE SEQUENCE [LARGE SCALE GENOMIC DNA]</scope>
    <source>
        <strain evidence="3 4">HH7-29</strain>
    </source>
</reference>
<dbReference type="Proteomes" id="UP001292084">
    <property type="component" value="Unassembled WGS sequence"/>
</dbReference>
<gene>
    <name evidence="3" type="ORF">UFB30_09965</name>
</gene>
<evidence type="ECO:0000313" key="3">
    <source>
        <dbReference type="EMBL" id="MDZ5712558.1"/>
    </source>
</evidence>
<dbReference type="InterPro" id="IPR050492">
    <property type="entry name" value="Bact_metal-bind_prot9"/>
</dbReference>
<dbReference type="Gene3D" id="3.40.50.1980">
    <property type="entry name" value="Nitrogenase molybdenum iron protein domain"/>
    <property type="match status" value="3"/>
</dbReference>
<dbReference type="PANTHER" id="PTHR42953:SF8">
    <property type="entry name" value="ZINT DOMAIN-CONTAINING PROTEIN"/>
    <property type="match status" value="1"/>
</dbReference>
<dbReference type="RefSeq" id="WP_322421508.1">
    <property type="nucleotide sequence ID" value="NZ_JAXQNN010000002.1"/>
</dbReference>
<feature type="region of interest" description="Disordered" evidence="1">
    <location>
        <begin position="125"/>
        <end position="226"/>
    </location>
</feature>
<evidence type="ECO:0000256" key="2">
    <source>
        <dbReference type="SAM" id="SignalP"/>
    </source>
</evidence>
<comment type="caution">
    <text evidence="3">The sequence shown here is derived from an EMBL/GenBank/DDBJ whole genome shotgun (WGS) entry which is preliminary data.</text>
</comment>
<sequence>MKKKSLLMLAAVAPWILAGCNTGSEAEDNGDALEVYTTVYPLQYFAEEIGGEHVSVDTIYPPGSDEHTFEPSQRDMIDLAEGDVFFYIGLGLEGFVENAKDVLQSEDLNMVAADAISDEELAAGEHDHAHEDEEDEHAHEDEEHAHEEDEHAHEDEEHAHEEDEHAHEDEEHAHEEDEHAHEDEEHAHEEDEHAHEEDEHAHEDEEHADSEGHEGHNHGDTDPHVWLDPVLSQSLAESVKDTLIEEMPEQEAYFTENYENLIERLDELDHQFEELASEAELNQFFVSHAAYSYWDSRYGIEQQAIAGISTTDEPSQRELTELIESATSQNVEYLLVEQNVSSNLTDVIQSEIGAETLPLHNLSVLTDDDIENEETYFSLMEKNIESLRTAMKAE</sequence>
<feature type="compositionally biased region" description="Basic and acidic residues" evidence="1">
    <location>
        <begin position="125"/>
        <end position="225"/>
    </location>
</feature>
<dbReference type="InterPro" id="IPR006127">
    <property type="entry name" value="ZnuA-like"/>
</dbReference>
<proteinExistence type="predicted"/>
<name>A0ABU5KNA2_9BACL</name>
<dbReference type="PANTHER" id="PTHR42953">
    <property type="entry name" value="HIGH-AFFINITY ZINC UPTAKE SYSTEM PROTEIN ZNUA-RELATED"/>
    <property type="match status" value="1"/>
</dbReference>
<evidence type="ECO:0000313" key="4">
    <source>
        <dbReference type="Proteomes" id="UP001292084"/>
    </source>
</evidence>
<protein>
    <submittedName>
        <fullName evidence="3">Zinc ABC transporter substrate-binding protein</fullName>
    </submittedName>
</protein>
<evidence type="ECO:0000256" key="1">
    <source>
        <dbReference type="SAM" id="MobiDB-lite"/>
    </source>
</evidence>
<keyword evidence="2" id="KW-0732">Signal</keyword>
<accession>A0ABU5KNA2</accession>